<dbReference type="Proteomes" id="UP001055167">
    <property type="component" value="Unassembled WGS sequence"/>
</dbReference>
<feature type="region of interest" description="Disordered" evidence="3">
    <location>
        <begin position="1"/>
        <end position="38"/>
    </location>
</feature>
<evidence type="ECO:0000256" key="1">
    <source>
        <dbReference type="HAMAP-Rule" id="MF_00797"/>
    </source>
</evidence>
<evidence type="ECO:0000256" key="2">
    <source>
        <dbReference type="SAM" id="Coils"/>
    </source>
</evidence>
<feature type="domain" description="GapR-like DNA-binding" evidence="4">
    <location>
        <begin position="41"/>
        <end position="112"/>
    </location>
</feature>
<dbReference type="NCBIfam" id="NF010247">
    <property type="entry name" value="PRK13694.1"/>
    <property type="match status" value="1"/>
</dbReference>
<evidence type="ECO:0000259" key="4">
    <source>
        <dbReference type="Pfam" id="PF10073"/>
    </source>
</evidence>
<keyword evidence="6" id="KW-1185">Reference proteome</keyword>
<feature type="compositionally biased region" description="Basic residues" evidence="3">
    <location>
        <begin position="1"/>
        <end position="14"/>
    </location>
</feature>
<organism evidence="5 6">
    <name type="scientific">Methylobacterium crusticola</name>
    <dbReference type="NCBI Taxonomy" id="1697972"/>
    <lineage>
        <taxon>Bacteria</taxon>
        <taxon>Pseudomonadati</taxon>
        <taxon>Pseudomonadota</taxon>
        <taxon>Alphaproteobacteria</taxon>
        <taxon>Hyphomicrobiales</taxon>
        <taxon>Methylobacteriaceae</taxon>
        <taxon>Methylobacterium</taxon>
    </lineage>
</organism>
<reference evidence="5" key="1">
    <citation type="journal article" date="2021" name="Front. Microbiol.">
        <title>Comprehensive Comparative Genomics and Phenotyping of Methylobacterium Species.</title>
        <authorList>
            <person name="Alessa O."/>
            <person name="Ogura Y."/>
            <person name="Fujitani Y."/>
            <person name="Takami H."/>
            <person name="Hayashi T."/>
            <person name="Sahin N."/>
            <person name="Tani A."/>
        </authorList>
    </citation>
    <scope>NUCLEOTIDE SEQUENCE</scope>
    <source>
        <strain evidence="5">KCTC 52305</strain>
    </source>
</reference>
<dbReference type="InterPro" id="IPR046367">
    <property type="entry name" value="GapR-like_DNA-bd"/>
</dbReference>
<evidence type="ECO:0000313" key="5">
    <source>
        <dbReference type="EMBL" id="GJD50887.1"/>
    </source>
</evidence>
<reference evidence="5" key="2">
    <citation type="submission" date="2021-08" db="EMBL/GenBank/DDBJ databases">
        <authorList>
            <person name="Tani A."/>
            <person name="Ola A."/>
            <person name="Ogura Y."/>
            <person name="Katsura K."/>
            <person name="Hayashi T."/>
        </authorList>
    </citation>
    <scope>NUCLEOTIDE SEQUENCE</scope>
    <source>
        <strain evidence="5">KCTC 52305</strain>
    </source>
</reference>
<gene>
    <name evidence="5" type="ORF">OPKNFCMD_3635</name>
</gene>
<dbReference type="InterPro" id="IPR018753">
    <property type="entry name" value="GapR-like"/>
</dbReference>
<dbReference type="HAMAP" id="MF_00797">
    <property type="entry name" value="UPF0335"/>
    <property type="match status" value="1"/>
</dbReference>
<evidence type="ECO:0000256" key="3">
    <source>
        <dbReference type="SAM" id="MobiDB-lite"/>
    </source>
</evidence>
<dbReference type="EMBL" id="BPQH01000011">
    <property type="protein sequence ID" value="GJD50887.1"/>
    <property type="molecule type" value="Genomic_DNA"/>
</dbReference>
<comment type="caution">
    <text evidence="5">The sequence shown here is derived from an EMBL/GenBank/DDBJ whole genome shotgun (WGS) entry which is preliminary data.</text>
</comment>
<name>A0ABQ4R286_9HYPH</name>
<protein>
    <recommendedName>
        <fullName evidence="1">UPF0335 protein OPKNFCMD_3635</fullName>
    </recommendedName>
</protein>
<keyword evidence="2" id="KW-0175">Coiled coil</keyword>
<proteinExistence type="inferred from homology"/>
<comment type="similarity">
    <text evidence="1">Belongs to the UPF0335 family.</text>
</comment>
<feature type="coiled-coil region" evidence="2">
    <location>
        <begin position="38"/>
        <end position="72"/>
    </location>
</feature>
<evidence type="ECO:0000313" key="6">
    <source>
        <dbReference type="Proteomes" id="UP001055167"/>
    </source>
</evidence>
<sequence length="114" mass="13041">MPRRRPATAARPRHRIDWTDTETPMNAHSMPDADVASSGVAAEELKQFVERIERLEEEKAGLQGDIKDVMLELKGRGFDVKAVRTILRLRKKDHSERQEEEAILELYMQALGMA</sequence>
<dbReference type="Pfam" id="PF10073">
    <property type="entry name" value="GapR_DNA-bd"/>
    <property type="match status" value="1"/>
</dbReference>
<accession>A0ABQ4R286</accession>